<feature type="active site" description="Nucleophile" evidence="3">
    <location>
        <position position="111"/>
    </location>
</feature>
<evidence type="ECO:0000256" key="3">
    <source>
        <dbReference type="HAMAP-Rule" id="MF_01051"/>
    </source>
</evidence>
<name>A0A6L6IEA3_9ENTR</name>
<dbReference type="InterPro" id="IPR001753">
    <property type="entry name" value="Enoyl-CoA_hydra/iso"/>
</dbReference>
<comment type="catalytic activity">
    <reaction evidence="3">
        <text>(R)-carnitinyl-CoA = crotonobetainyl-CoA + H2O</text>
        <dbReference type="Rhea" id="RHEA:28338"/>
        <dbReference type="ChEBI" id="CHEBI:15377"/>
        <dbReference type="ChEBI" id="CHEBI:60932"/>
        <dbReference type="ChEBI" id="CHEBI:60933"/>
        <dbReference type="EC" id="4.2.1.149"/>
    </reaction>
</comment>
<dbReference type="Proteomes" id="UP000477739">
    <property type="component" value="Unassembled WGS sequence"/>
</dbReference>
<evidence type="ECO:0000256" key="4">
    <source>
        <dbReference type="RuleBase" id="RU003707"/>
    </source>
</evidence>
<dbReference type="Gene3D" id="1.10.12.10">
    <property type="entry name" value="Lyase 2-enoyl-coa Hydratase, Chain A, domain 2"/>
    <property type="match status" value="1"/>
</dbReference>
<keyword evidence="6" id="KW-1185">Reference proteome</keyword>
<evidence type="ECO:0000313" key="6">
    <source>
        <dbReference type="Proteomes" id="UP000477739"/>
    </source>
</evidence>
<protein>
    <recommendedName>
        <fullName evidence="3">Carnitinyl-CoA dehydratase</fullName>
        <ecNumber evidence="3">4.2.1.149</ecNumber>
    </recommendedName>
    <alternativeName>
        <fullName evidence="3">Crotonobetainyl-CoA hydratase</fullName>
    </alternativeName>
</protein>
<accession>A0A6L6IEA3</accession>
<evidence type="ECO:0000313" key="5">
    <source>
        <dbReference type="EMBL" id="MTH45061.1"/>
    </source>
</evidence>
<comment type="similarity">
    <text evidence="1 3 4">Belongs to the enoyl-CoA hydratase/isomerase family.</text>
</comment>
<dbReference type="FunFam" id="3.90.226.10:FF:000009">
    <property type="entry name" value="Carnitinyl-CoA dehydratase"/>
    <property type="match status" value="1"/>
</dbReference>
<reference evidence="5 6" key="1">
    <citation type="submission" date="2019-11" db="EMBL/GenBank/DDBJ databases">
        <title>Escherichia alba sp. nov. isolated from the gut of plastic-eating superworms Zophobas atratus.</title>
        <authorList>
            <person name="Yang Y."/>
        </authorList>
    </citation>
    <scope>NUCLEOTIDE SEQUENCE [LARGE SCALE GENOMIC DNA]</scope>
    <source>
        <strain evidence="6">BIT-B35</strain>
    </source>
</reference>
<dbReference type="InterPro" id="IPR022852">
    <property type="entry name" value="Carnitinyl_CoA_dehydratase"/>
</dbReference>
<dbReference type="PROSITE" id="PS00166">
    <property type="entry name" value="ENOYL_COA_HYDRATASE"/>
    <property type="match status" value="1"/>
</dbReference>
<comment type="caution">
    <text evidence="5">The sequence shown here is derived from an EMBL/GenBank/DDBJ whole genome shotgun (WGS) entry which is preliminary data.</text>
</comment>
<dbReference type="FunFam" id="1.10.12.10:FF:000005">
    <property type="entry name" value="Carnitinyl-CoA dehydratase"/>
    <property type="match status" value="1"/>
</dbReference>
<dbReference type="UniPathway" id="UPA00117"/>
<dbReference type="AlphaFoldDB" id="A0A6L6IEA3"/>
<dbReference type="InterPro" id="IPR018376">
    <property type="entry name" value="Enoyl-CoA_hyd/isom_CS"/>
</dbReference>
<gene>
    <name evidence="3 5" type="primary">caiD</name>
    <name evidence="5" type="ORF">GJV78_02050</name>
</gene>
<dbReference type="SUPFAM" id="SSF52096">
    <property type="entry name" value="ClpP/crotonase"/>
    <property type="match status" value="1"/>
</dbReference>
<dbReference type="PANTHER" id="PTHR11941:SF54">
    <property type="entry name" value="ENOYL-COA HYDRATASE, MITOCHONDRIAL"/>
    <property type="match status" value="1"/>
</dbReference>
<dbReference type="HAMAP" id="MF_01051">
    <property type="entry name" value="CaiD"/>
    <property type="match status" value="1"/>
</dbReference>
<dbReference type="EMBL" id="WMJZ01000002">
    <property type="protein sequence ID" value="MTH45061.1"/>
    <property type="molecule type" value="Genomic_DNA"/>
</dbReference>
<evidence type="ECO:0000256" key="1">
    <source>
        <dbReference type="ARBA" id="ARBA00005254"/>
    </source>
</evidence>
<dbReference type="PANTHER" id="PTHR11941">
    <property type="entry name" value="ENOYL-COA HYDRATASE-RELATED"/>
    <property type="match status" value="1"/>
</dbReference>
<dbReference type="GO" id="GO:0016836">
    <property type="term" value="F:hydro-lyase activity"/>
    <property type="evidence" value="ECO:0007669"/>
    <property type="project" value="UniProtKB-UniRule"/>
</dbReference>
<comment type="pathway">
    <text evidence="3">Amine and polyamine metabolism; carnitine metabolism.</text>
</comment>
<dbReference type="OrthoDB" id="9777711at2"/>
<dbReference type="GO" id="GO:0009437">
    <property type="term" value="P:carnitine metabolic process"/>
    <property type="evidence" value="ECO:0007669"/>
    <property type="project" value="UniProtKB-UniRule"/>
</dbReference>
<comment type="function">
    <text evidence="3">Catalyzes the reversible dehydration of L-carnitinyl-CoA to crotonobetainyl-CoA.</text>
</comment>
<dbReference type="InterPro" id="IPR014748">
    <property type="entry name" value="Enoyl-CoA_hydra_C"/>
</dbReference>
<organism evidence="5 6">
    <name type="scientific">Intestinirhabdus alba</name>
    <dbReference type="NCBI Taxonomy" id="2899544"/>
    <lineage>
        <taxon>Bacteria</taxon>
        <taxon>Pseudomonadati</taxon>
        <taxon>Pseudomonadota</taxon>
        <taxon>Gammaproteobacteria</taxon>
        <taxon>Enterobacterales</taxon>
        <taxon>Enterobacteriaceae</taxon>
        <taxon>Intestinirhabdus</taxon>
    </lineage>
</organism>
<dbReference type="EC" id="4.2.1.149" evidence="3"/>
<dbReference type="InterPro" id="IPR029045">
    <property type="entry name" value="ClpP/crotonase-like_dom_sf"/>
</dbReference>
<dbReference type="CDD" id="cd06558">
    <property type="entry name" value="crotonase-like"/>
    <property type="match status" value="1"/>
</dbReference>
<dbReference type="RefSeq" id="WP_155106751.1">
    <property type="nucleotide sequence ID" value="NZ_WMJZ01000002.1"/>
</dbReference>
<dbReference type="NCBIfam" id="NF002936">
    <property type="entry name" value="PRK03580.1"/>
    <property type="match status" value="1"/>
</dbReference>
<dbReference type="GO" id="GO:0006635">
    <property type="term" value="P:fatty acid beta-oxidation"/>
    <property type="evidence" value="ECO:0007669"/>
    <property type="project" value="TreeGrafter"/>
</dbReference>
<proteinExistence type="inferred from homology"/>
<evidence type="ECO:0000256" key="2">
    <source>
        <dbReference type="ARBA" id="ARBA00023239"/>
    </source>
</evidence>
<feature type="active site" description="Proton acceptor" evidence="3">
    <location>
        <position position="131"/>
    </location>
</feature>
<sequence length="261" mass="27998">MSESLRLTRSGPILEITLDRPKANAIDARTSLEMGEVFLNFRDDPALRVAIITGGGEKFFSAGWDLKAAAEGEAPDADFGPGGFAGLTEIFDLDKPVIAAVNGYAFGGGFELALAADFIVCAEGASFALPEAKLGIVPDSGGVLRLPKRLPPAIVNEMVMTGRRMDAGEALRWGIVNRVVSQHALMDSARELAQQLVQSAPLAIAALKEIYRATGEMTVEEGYRYLRSGALKHYPAVLHSEDAAEGPRAFAEKREPVWKGR</sequence>
<dbReference type="Pfam" id="PF00378">
    <property type="entry name" value="ECH_1"/>
    <property type="match status" value="1"/>
</dbReference>
<keyword evidence="2 3" id="KW-0456">Lyase</keyword>
<dbReference type="Gene3D" id="3.90.226.10">
    <property type="entry name" value="2-enoyl-CoA Hydratase, Chain A, domain 1"/>
    <property type="match status" value="1"/>
</dbReference>